<evidence type="ECO:0000313" key="7">
    <source>
        <dbReference type="Proteomes" id="UP000077266"/>
    </source>
</evidence>
<name>A0A165HJD1_EXIGL</name>
<dbReference type="EMBL" id="KV426015">
    <property type="protein sequence ID" value="KZV92057.1"/>
    <property type="molecule type" value="Genomic_DNA"/>
</dbReference>
<proteinExistence type="predicted"/>
<dbReference type="InParanoid" id="A0A165HJD1"/>
<protein>
    <recommendedName>
        <fullName evidence="8">BED-type domain-containing protein</fullName>
    </recommendedName>
</protein>
<evidence type="ECO:0008006" key="8">
    <source>
        <dbReference type="Google" id="ProtNLM"/>
    </source>
</evidence>
<dbReference type="AlphaFoldDB" id="A0A165HJD1"/>
<evidence type="ECO:0000256" key="5">
    <source>
        <dbReference type="ARBA" id="ARBA00023242"/>
    </source>
</evidence>
<dbReference type="GO" id="GO:0005634">
    <property type="term" value="C:nucleus"/>
    <property type="evidence" value="ECO:0007669"/>
    <property type="project" value="UniProtKB-SubCell"/>
</dbReference>
<keyword evidence="2" id="KW-0479">Metal-binding</keyword>
<dbReference type="GO" id="GO:0008270">
    <property type="term" value="F:zinc ion binding"/>
    <property type="evidence" value="ECO:0007669"/>
    <property type="project" value="UniProtKB-KW"/>
</dbReference>
<keyword evidence="3" id="KW-0863">Zinc-finger</keyword>
<evidence type="ECO:0000256" key="2">
    <source>
        <dbReference type="ARBA" id="ARBA00022723"/>
    </source>
</evidence>
<dbReference type="STRING" id="1314781.A0A165HJD1"/>
<gene>
    <name evidence="6" type="ORF">EXIGLDRAFT_576221</name>
</gene>
<dbReference type="InterPro" id="IPR052035">
    <property type="entry name" value="ZnF_BED_domain_contain"/>
</dbReference>
<keyword evidence="4" id="KW-0862">Zinc</keyword>
<keyword evidence="7" id="KW-1185">Reference proteome</keyword>
<dbReference type="Proteomes" id="UP000077266">
    <property type="component" value="Unassembled WGS sequence"/>
</dbReference>
<keyword evidence="5" id="KW-0539">Nucleus</keyword>
<organism evidence="6 7">
    <name type="scientific">Exidia glandulosa HHB12029</name>
    <dbReference type="NCBI Taxonomy" id="1314781"/>
    <lineage>
        <taxon>Eukaryota</taxon>
        <taxon>Fungi</taxon>
        <taxon>Dikarya</taxon>
        <taxon>Basidiomycota</taxon>
        <taxon>Agaricomycotina</taxon>
        <taxon>Agaricomycetes</taxon>
        <taxon>Auriculariales</taxon>
        <taxon>Exidiaceae</taxon>
        <taxon>Exidia</taxon>
    </lineage>
</organism>
<comment type="subcellular location">
    <subcellularLocation>
        <location evidence="1">Nucleus</location>
    </subcellularLocation>
</comment>
<feature type="non-terminal residue" evidence="6">
    <location>
        <position position="231"/>
    </location>
</feature>
<dbReference type="SUPFAM" id="SSF140996">
    <property type="entry name" value="Hermes dimerisation domain"/>
    <property type="match status" value="1"/>
</dbReference>
<accession>A0A165HJD1</accession>
<dbReference type="PANTHER" id="PTHR46481">
    <property type="entry name" value="ZINC FINGER BED DOMAIN-CONTAINING PROTEIN 4"/>
    <property type="match status" value="1"/>
</dbReference>
<evidence type="ECO:0000256" key="3">
    <source>
        <dbReference type="ARBA" id="ARBA00022771"/>
    </source>
</evidence>
<sequence length="231" mass="25677">ERLAAKWTAPIYAFYQPLPTVGHTDAGRRFHEFHCMGRNCKKSVKRYLDGNDSGSTSNLHKHAKSCWGDEAVKAADAAKTAKDARENVTTPLRSNGTITAAFARTGKGKISYMHRQHTRAEMRQRPFSIVEDEGFNILMKTGRPETWIPSSTTVARDVRTVFKNARKRIASLLQAHDGALNFATDAWTSPNHRAYCAVSVHFEVDGVPMSFLLDVVEIAKSHSGMNLAIAF</sequence>
<evidence type="ECO:0000256" key="4">
    <source>
        <dbReference type="ARBA" id="ARBA00022833"/>
    </source>
</evidence>
<reference evidence="6 7" key="1">
    <citation type="journal article" date="2016" name="Mol. Biol. Evol.">
        <title>Comparative Genomics of Early-Diverging Mushroom-Forming Fungi Provides Insights into the Origins of Lignocellulose Decay Capabilities.</title>
        <authorList>
            <person name="Nagy L.G."/>
            <person name="Riley R."/>
            <person name="Tritt A."/>
            <person name="Adam C."/>
            <person name="Daum C."/>
            <person name="Floudas D."/>
            <person name="Sun H."/>
            <person name="Yadav J.S."/>
            <person name="Pangilinan J."/>
            <person name="Larsson K.H."/>
            <person name="Matsuura K."/>
            <person name="Barry K."/>
            <person name="Labutti K."/>
            <person name="Kuo R."/>
            <person name="Ohm R.A."/>
            <person name="Bhattacharya S.S."/>
            <person name="Shirouzu T."/>
            <person name="Yoshinaga Y."/>
            <person name="Martin F.M."/>
            <person name="Grigoriev I.V."/>
            <person name="Hibbett D.S."/>
        </authorList>
    </citation>
    <scope>NUCLEOTIDE SEQUENCE [LARGE SCALE GENOMIC DNA]</scope>
    <source>
        <strain evidence="6 7">HHB12029</strain>
    </source>
</reference>
<dbReference type="OrthoDB" id="2677917at2759"/>
<evidence type="ECO:0000256" key="1">
    <source>
        <dbReference type="ARBA" id="ARBA00004123"/>
    </source>
</evidence>
<evidence type="ECO:0000313" key="6">
    <source>
        <dbReference type="EMBL" id="KZV92057.1"/>
    </source>
</evidence>
<feature type="non-terminal residue" evidence="6">
    <location>
        <position position="1"/>
    </location>
</feature>
<dbReference type="PANTHER" id="PTHR46481:SF10">
    <property type="entry name" value="ZINC FINGER BED DOMAIN-CONTAINING PROTEIN 39"/>
    <property type="match status" value="1"/>
</dbReference>